<dbReference type="InterPro" id="IPR003594">
    <property type="entry name" value="HATPase_dom"/>
</dbReference>
<dbReference type="GO" id="GO:0004673">
    <property type="term" value="F:protein histidine kinase activity"/>
    <property type="evidence" value="ECO:0007669"/>
    <property type="project" value="UniProtKB-EC"/>
</dbReference>
<dbReference type="Gene3D" id="3.30.565.10">
    <property type="entry name" value="Histidine kinase-like ATPase, C-terminal domain"/>
    <property type="match status" value="2"/>
</dbReference>
<sequence length="820" mass="94632">MKKLRFRTNSRHISQLGRELVTDFVTALVELIKNSYDADAYGVKIILDKPNTPESKIILIDTGSGMTQEDFENRWMVIGTNNKVTEPFSAKGRKKAGKKGIGRFSVERIAEKVSVYSFTDTEQPYKVKINWNSFEDINIGALNQRINILRDHEDSAAAKYISGQLEYFFLTDKVDITDKNLVATIMGRNTFDYPVFYNINILDELEEEIIPILEKYENIEQLVEDVESSLETLDAHNDAMAFSMIDKLYQKYELPEPHTGMILVMEGLRDEWKQKDVDKLQKELRLLVAPDLIEQDPFKIELIAPDFRIEDIVLVNEILDLRYAKVDAKIYDNAKKIYISYKDKEGKKDFIEEEYEQPLLCGDVCAEIYFFLRDSSNLTSAGYNFRFAQKMLDTYCGIKIYRDNFRVKPFGDIGNDWLFLDQKKVKDTHGYLVGNNQVIGVVRIGDVTNPLLVDATNREGIIENEAYEQLIGFLTKCTNLISDVRRKAYLDEQENIKKLAAEKEKIDAQFDNVKKQYLDNPFIKQIEEVTQIVDYKAMPKKLQQLAKAFIEDSEKKKEDIQKLQNDYNQHYSDTKRIYQEKINFQESELNLYKNLASLGMLTGSFGHETSDIVSRIQTSLHLINVYLDKDANRNQIKDVLKIVSSDFGRIYAYSNLIINFLRKRKREASVDIEFGDVLDEVSGFYRAIVNSFDISLDAKCSQKIVYTMKQIDLESIIINMITNAFEQVKGKQIRQIKIYIEQSLSHIILSFEDSGNGVPEEKEKDIFRPFETTKEEGIGLGLNIVKDIVENYGGEIKVERSETLHGAKFVILLPKGDNEE</sequence>
<dbReference type="InterPro" id="IPR004358">
    <property type="entry name" value="Sig_transdc_His_kin-like_C"/>
</dbReference>
<dbReference type="EMBL" id="CP015405">
    <property type="protein sequence ID" value="ANU76799.1"/>
    <property type="molecule type" value="Genomic_DNA"/>
</dbReference>
<keyword evidence="5" id="KW-0547">Nucleotide-binding</keyword>
<keyword evidence="3" id="KW-0597">Phosphoprotein</keyword>
<evidence type="ECO:0000256" key="9">
    <source>
        <dbReference type="SAM" id="Coils"/>
    </source>
</evidence>
<feature type="coiled-coil region" evidence="9">
    <location>
        <begin position="202"/>
        <end position="236"/>
    </location>
</feature>
<keyword evidence="7 11" id="KW-0067">ATP-binding</keyword>
<dbReference type="STRING" id="1796616.A4V09_14105"/>
<dbReference type="Proteomes" id="UP000092574">
    <property type="component" value="Chromosome"/>
</dbReference>
<proteinExistence type="predicted"/>
<keyword evidence="9" id="KW-0175">Coiled coil</keyword>
<dbReference type="PRINTS" id="PR00344">
    <property type="entry name" value="BCTRLSENSOR"/>
</dbReference>
<dbReference type="EC" id="2.7.13.3" evidence="2"/>
<keyword evidence="6" id="KW-0418">Kinase</keyword>
<keyword evidence="8" id="KW-0902">Two-component regulatory system</keyword>
<dbReference type="Pfam" id="PF02518">
    <property type="entry name" value="HATPase_c"/>
    <property type="match status" value="1"/>
</dbReference>
<evidence type="ECO:0000259" key="10">
    <source>
        <dbReference type="PROSITE" id="PS50109"/>
    </source>
</evidence>
<dbReference type="GO" id="GO:0000160">
    <property type="term" value="P:phosphorelay signal transduction system"/>
    <property type="evidence" value="ECO:0007669"/>
    <property type="project" value="UniProtKB-KW"/>
</dbReference>
<dbReference type="Pfam" id="PF13589">
    <property type="entry name" value="HATPase_c_3"/>
    <property type="match status" value="1"/>
</dbReference>
<evidence type="ECO:0000313" key="12">
    <source>
        <dbReference type="Proteomes" id="UP000092574"/>
    </source>
</evidence>
<evidence type="ECO:0000256" key="2">
    <source>
        <dbReference type="ARBA" id="ARBA00012438"/>
    </source>
</evidence>
<feature type="coiled-coil region" evidence="9">
    <location>
        <begin position="546"/>
        <end position="573"/>
    </location>
</feature>
<dbReference type="InterPro" id="IPR005467">
    <property type="entry name" value="His_kinase_dom"/>
</dbReference>
<dbReference type="AlphaFoldDB" id="A0A1C7IE99"/>
<dbReference type="PROSITE" id="PS50109">
    <property type="entry name" value="HIS_KIN"/>
    <property type="match status" value="1"/>
</dbReference>
<evidence type="ECO:0000256" key="1">
    <source>
        <dbReference type="ARBA" id="ARBA00000085"/>
    </source>
</evidence>
<evidence type="ECO:0000256" key="6">
    <source>
        <dbReference type="ARBA" id="ARBA00022777"/>
    </source>
</evidence>
<evidence type="ECO:0000313" key="11">
    <source>
        <dbReference type="EMBL" id="ANU76799.1"/>
    </source>
</evidence>
<feature type="domain" description="Histidine kinase" evidence="10">
    <location>
        <begin position="604"/>
        <end position="817"/>
    </location>
</feature>
<dbReference type="PANTHER" id="PTHR43065">
    <property type="entry name" value="SENSOR HISTIDINE KINASE"/>
    <property type="match status" value="1"/>
</dbReference>
<dbReference type="InterPro" id="IPR036890">
    <property type="entry name" value="HATPase_C_sf"/>
</dbReference>
<evidence type="ECO:0000256" key="8">
    <source>
        <dbReference type="ARBA" id="ARBA00023012"/>
    </source>
</evidence>
<name>A0A1C7IE99_9FIRM</name>
<dbReference type="SUPFAM" id="SSF55874">
    <property type="entry name" value="ATPase domain of HSP90 chaperone/DNA topoisomerase II/histidine kinase"/>
    <property type="match status" value="2"/>
</dbReference>
<reference evidence="11" key="1">
    <citation type="submission" date="2017-04" db="EMBL/GenBank/DDBJ databases">
        <title>Complete Genome Sequences of Twelve Strains of a Stable Defined Moderately Diverse Mouse Microbiota 2 (sDMDMm2).</title>
        <authorList>
            <person name="Uchimura Y."/>
            <person name="Wyss M."/>
            <person name="Brugiroux S."/>
            <person name="Limenitakis J.P."/>
            <person name="Stecher B."/>
            <person name="McCoy K.D."/>
            <person name="Macpherson A.J."/>
        </authorList>
    </citation>
    <scope>NUCLEOTIDE SEQUENCE</scope>
    <source>
        <strain evidence="11">YL58</strain>
    </source>
</reference>
<dbReference type="RefSeq" id="WP_065542956.1">
    <property type="nucleotide sequence ID" value="NZ_CP015405.2"/>
</dbReference>
<dbReference type="PANTHER" id="PTHR43065:SF10">
    <property type="entry name" value="PEROXIDE STRESS-ACTIVATED HISTIDINE KINASE MAK3"/>
    <property type="match status" value="1"/>
</dbReference>
<evidence type="ECO:0000256" key="5">
    <source>
        <dbReference type="ARBA" id="ARBA00022741"/>
    </source>
</evidence>
<accession>A0A1C7IE99</accession>
<dbReference type="OrthoDB" id="9816482at2"/>
<comment type="catalytic activity">
    <reaction evidence="1">
        <text>ATP + protein L-histidine = ADP + protein N-phospho-L-histidine.</text>
        <dbReference type="EC" id="2.7.13.3"/>
    </reaction>
</comment>
<organism evidence="11 12">
    <name type="scientific">Blautia pseudococcoides</name>
    <dbReference type="NCBI Taxonomy" id="1796616"/>
    <lineage>
        <taxon>Bacteria</taxon>
        <taxon>Bacillati</taxon>
        <taxon>Bacillota</taxon>
        <taxon>Clostridia</taxon>
        <taxon>Lachnospirales</taxon>
        <taxon>Lachnospiraceae</taxon>
        <taxon>Blautia</taxon>
    </lineage>
</organism>
<dbReference type="SMART" id="SM00387">
    <property type="entry name" value="HATPase_c"/>
    <property type="match status" value="1"/>
</dbReference>
<dbReference type="GO" id="GO:0005524">
    <property type="term" value="F:ATP binding"/>
    <property type="evidence" value="ECO:0007669"/>
    <property type="project" value="UniProtKB-KW"/>
</dbReference>
<gene>
    <name evidence="11" type="ORF">A4V09_14105</name>
</gene>
<feature type="coiled-coil region" evidence="9">
    <location>
        <begin position="489"/>
        <end position="516"/>
    </location>
</feature>
<evidence type="ECO:0000256" key="7">
    <source>
        <dbReference type="ARBA" id="ARBA00022840"/>
    </source>
</evidence>
<keyword evidence="4" id="KW-0808">Transferase</keyword>
<protein>
    <recommendedName>
        <fullName evidence="2">histidine kinase</fullName>
        <ecNumber evidence="2">2.7.13.3</ecNumber>
    </recommendedName>
</protein>
<evidence type="ECO:0000256" key="3">
    <source>
        <dbReference type="ARBA" id="ARBA00022553"/>
    </source>
</evidence>
<keyword evidence="12" id="KW-1185">Reference proteome</keyword>
<dbReference type="KEGG" id="byl:A4V09_14105"/>
<evidence type="ECO:0000256" key="4">
    <source>
        <dbReference type="ARBA" id="ARBA00022679"/>
    </source>
</evidence>